<proteinExistence type="predicted"/>
<reference evidence="1 2" key="1">
    <citation type="submission" date="2023-09" db="EMBL/GenBank/DDBJ databases">
        <authorList>
            <person name="Rey-Velasco X."/>
        </authorList>
    </citation>
    <scope>NUCLEOTIDE SEQUENCE [LARGE SCALE GENOMIC DNA]</scope>
    <source>
        <strain evidence="1 2">F260</strain>
    </source>
</reference>
<dbReference type="Proteomes" id="UP001245285">
    <property type="component" value="Unassembled WGS sequence"/>
</dbReference>
<name>A0ABU3CIA6_9FLAO</name>
<comment type="caution">
    <text evidence="1">The sequence shown here is derived from an EMBL/GenBank/DDBJ whole genome shotgun (WGS) entry which is preliminary data.</text>
</comment>
<evidence type="ECO:0000313" key="1">
    <source>
        <dbReference type="EMBL" id="MDT0645957.1"/>
    </source>
</evidence>
<accession>A0ABU3CIA6</accession>
<keyword evidence="2" id="KW-1185">Reference proteome</keyword>
<evidence type="ECO:0000313" key="2">
    <source>
        <dbReference type="Proteomes" id="UP001245285"/>
    </source>
</evidence>
<evidence type="ECO:0008006" key="3">
    <source>
        <dbReference type="Google" id="ProtNLM"/>
    </source>
</evidence>
<gene>
    <name evidence="1" type="ORF">RM545_04585</name>
</gene>
<dbReference type="EMBL" id="JAVRHO010000005">
    <property type="protein sequence ID" value="MDT0645957.1"/>
    <property type="molecule type" value="Genomic_DNA"/>
</dbReference>
<dbReference type="RefSeq" id="WP_311494144.1">
    <property type="nucleotide sequence ID" value="NZ_JAVRHO010000005.1"/>
</dbReference>
<sequence>MKRFIFLIFIVLGCSPEAEKDSFTDDPVTLNVGTVENCAETETLCAMSNVCGEEFLNLIDYQYVSPQLEFTMYFSSEIQDNLSLEVLQNNFEYVIFALPFPEQKTATTSFGYSNTITALDNPGQEGFILTIADYEEGVISGTLTGKLTEISKYTKSDDPECIMEDVVGVCEEEIAVEKEVTVDFSFCLENYSNSDSTVD</sequence>
<protein>
    <recommendedName>
        <fullName evidence="3">Lipoprotein</fullName>
    </recommendedName>
</protein>
<organism evidence="1 2">
    <name type="scientific">Autumnicola lenta</name>
    <dbReference type="NCBI Taxonomy" id="3075593"/>
    <lineage>
        <taxon>Bacteria</taxon>
        <taxon>Pseudomonadati</taxon>
        <taxon>Bacteroidota</taxon>
        <taxon>Flavobacteriia</taxon>
        <taxon>Flavobacteriales</taxon>
        <taxon>Flavobacteriaceae</taxon>
        <taxon>Autumnicola</taxon>
    </lineage>
</organism>